<dbReference type="Proteomes" id="UP000191518">
    <property type="component" value="Unassembled WGS sequence"/>
</dbReference>
<dbReference type="AlphaFoldDB" id="A0A1V6RT19"/>
<organism evidence="1 2">
    <name type="scientific">Penicillium vulpinum</name>
    <dbReference type="NCBI Taxonomy" id="29845"/>
    <lineage>
        <taxon>Eukaryota</taxon>
        <taxon>Fungi</taxon>
        <taxon>Dikarya</taxon>
        <taxon>Ascomycota</taxon>
        <taxon>Pezizomycotina</taxon>
        <taxon>Eurotiomycetes</taxon>
        <taxon>Eurotiomycetidae</taxon>
        <taxon>Eurotiales</taxon>
        <taxon>Aspergillaceae</taxon>
        <taxon>Penicillium</taxon>
    </lineage>
</organism>
<evidence type="ECO:0000313" key="2">
    <source>
        <dbReference type="Proteomes" id="UP000191518"/>
    </source>
</evidence>
<proteinExistence type="predicted"/>
<dbReference type="EMBL" id="MDYP01000028">
    <property type="protein sequence ID" value="OQE04922.1"/>
    <property type="molecule type" value="Genomic_DNA"/>
</dbReference>
<dbReference type="STRING" id="29845.A0A1V6RT19"/>
<reference evidence="2" key="1">
    <citation type="journal article" date="2017" name="Nat. Microbiol.">
        <title>Global analysis of biosynthetic gene clusters reveals vast potential of secondary metabolite production in Penicillium species.</title>
        <authorList>
            <person name="Nielsen J.C."/>
            <person name="Grijseels S."/>
            <person name="Prigent S."/>
            <person name="Ji B."/>
            <person name="Dainat J."/>
            <person name="Nielsen K.F."/>
            <person name="Frisvad J.C."/>
            <person name="Workman M."/>
            <person name="Nielsen J."/>
        </authorList>
    </citation>
    <scope>NUCLEOTIDE SEQUENCE [LARGE SCALE GENOMIC DNA]</scope>
    <source>
        <strain evidence="2">IBT 29486</strain>
    </source>
</reference>
<sequence>MAAEQLTDIKRLMKAFIQAGVIHCSDFRDQDIEDRAKVYAFSKGFAILQSSWFMCNIIARWASDPPVSPIELLTVAYMDLDYLEDYYKAFAFNKSFGEVNGRR</sequence>
<comment type="caution">
    <text evidence="1">The sequence shown here is derived from an EMBL/GenBank/DDBJ whole genome shotgun (WGS) entry which is preliminary data.</text>
</comment>
<gene>
    <name evidence="1" type="ORF">PENVUL_c028G01801</name>
</gene>
<protein>
    <submittedName>
        <fullName evidence="1">Uncharacterized protein</fullName>
    </submittedName>
</protein>
<accession>A0A1V6RT19</accession>
<evidence type="ECO:0000313" key="1">
    <source>
        <dbReference type="EMBL" id="OQE04922.1"/>
    </source>
</evidence>
<keyword evidence="2" id="KW-1185">Reference proteome</keyword>
<name>A0A1V6RT19_9EURO</name>